<dbReference type="InterPro" id="IPR001537">
    <property type="entry name" value="SpoU_MeTrfase"/>
</dbReference>
<protein>
    <submittedName>
        <fullName evidence="5">rRNA methylase, putative, group 3</fullName>
    </submittedName>
</protein>
<dbReference type="InterPro" id="IPR029064">
    <property type="entry name" value="Ribosomal_eL30-like_sf"/>
</dbReference>
<reference evidence="5 6" key="1">
    <citation type="submission" date="2011-09" db="EMBL/GenBank/DDBJ databases">
        <authorList>
            <consortium name="US DOE Joint Genome Institute (JGI-PGF)"/>
            <person name="Lucas S."/>
            <person name="Han J."/>
            <person name="Lapidus A."/>
            <person name="Cheng J.-F."/>
            <person name="Goodwin L."/>
            <person name="Pitluck S."/>
            <person name="Peters L."/>
            <person name="Land M.L."/>
            <person name="Hauser L."/>
            <person name="Orellana R."/>
            <person name="Lovley D."/>
            <person name="Woyke T.J."/>
        </authorList>
    </citation>
    <scope>NUCLEOTIDE SEQUENCE [LARGE SCALE GENOMIC DNA]</scope>
    <source>
        <strain evidence="5 6">2ac9</strain>
    </source>
</reference>
<dbReference type="Pfam" id="PF00588">
    <property type="entry name" value="SpoU_methylase"/>
    <property type="match status" value="1"/>
</dbReference>
<dbReference type="EMBL" id="CM001488">
    <property type="protein sequence ID" value="EIM64201.1"/>
    <property type="molecule type" value="Genomic_DNA"/>
</dbReference>
<feature type="region of interest" description="Disordered" evidence="3">
    <location>
        <begin position="1"/>
        <end position="28"/>
    </location>
</feature>
<dbReference type="Proteomes" id="UP000005778">
    <property type="component" value="Chromosome"/>
</dbReference>
<dbReference type="NCBIfam" id="TIGR00186">
    <property type="entry name" value="rRNA_methyl_3"/>
    <property type="match status" value="1"/>
</dbReference>
<reference evidence="5 6" key="2">
    <citation type="submission" date="2012-02" db="EMBL/GenBank/DDBJ databases">
        <title>Improved High-Quality Draft sequence of Desulfobacter postgatei 2ac9.</title>
        <authorList>
            <consortium name="US DOE Joint Genome Institute"/>
            <person name="Lucas S."/>
            <person name="Han J."/>
            <person name="Lapidus A."/>
            <person name="Cheng J.-F."/>
            <person name="Goodwin L."/>
            <person name="Pitluck S."/>
            <person name="Peters L."/>
            <person name="Ovchinnikova G."/>
            <person name="Held B."/>
            <person name="Detter J.C."/>
            <person name="Han C."/>
            <person name="Tapia R."/>
            <person name="Land M."/>
            <person name="Hauser L."/>
            <person name="Kyrpides N."/>
            <person name="Ivanova N."/>
            <person name="Pagani I."/>
            <person name="Orellana R."/>
            <person name="Lovley D."/>
            <person name="Woyke T."/>
        </authorList>
    </citation>
    <scope>NUCLEOTIDE SEQUENCE [LARGE SCALE GENOMIC DNA]</scope>
    <source>
        <strain evidence="5 6">2ac9</strain>
    </source>
</reference>
<dbReference type="SMART" id="SM00967">
    <property type="entry name" value="SpoU_sub_bind"/>
    <property type="match status" value="1"/>
</dbReference>
<keyword evidence="2" id="KW-0808">Transferase</keyword>
<accession>I5B3Y8</accession>
<name>I5B3Y8_9BACT</name>
<gene>
    <name evidence="5" type="ORF">DespoDRAFT_02336</name>
</gene>
<dbReference type="PANTHER" id="PTHR46429:SF1">
    <property type="entry name" value="23S RRNA (GUANOSINE-2'-O-)-METHYLTRANSFERASE RLMB"/>
    <property type="match status" value="1"/>
</dbReference>
<keyword evidence="6" id="KW-1185">Reference proteome</keyword>
<organism evidence="5 6">
    <name type="scientific">Desulfobacter postgatei 2ac9</name>
    <dbReference type="NCBI Taxonomy" id="879212"/>
    <lineage>
        <taxon>Bacteria</taxon>
        <taxon>Pseudomonadati</taxon>
        <taxon>Thermodesulfobacteriota</taxon>
        <taxon>Desulfobacteria</taxon>
        <taxon>Desulfobacterales</taxon>
        <taxon>Desulfobacteraceae</taxon>
        <taxon>Desulfobacter</taxon>
    </lineage>
</organism>
<dbReference type="InterPro" id="IPR004441">
    <property type="entry name" value="rRNA_MeTrfase_TrmH"/>
</dbReference>
<evidence type="ECO:0000313" key="5">
    <source>
        <dbReference type="EMBL" id="EIM64201.1"/>
    </source>
</evidence>
<dbReference type="PANTHER" id="PTHR46429">
    <property type="entry name" value="23S RRNA (GUANOSINE-2'-O-)-METHYLTRANSFERASE RLMB"/>
    <property type="match status" value="1"/>
</dbReference>
<dbReference type="GO" id="GO:0008173">
    <property type="term" value="F:RNA methyltransferase activity"/>
    <property type="evidence" value="ECO:0007669"/>
    <property type="project" value="InterPro"/>
</dbReference>
<feature type="domain" description="RNA 2-O ribose methyltransferase substrate binding" evidence="4">
    <location>
        <begin position="31"/>
        <end position="107"/>
    </location>
</feature>
<evidence type="ECO:0000259" key="4">
    <source>
        <dbReference type="SMART" id="SM00967"/>
    </source>
</evidence>
<dbReference type="Pfam" id="PF08032">
    <property type="entry name" value="SpoU_sub_bind"/>
    <property type="match status" value="1"/>
</dbReference>
<dbReference type="InterPro" id="IPR029026">
    <property type="entry name" value="tRNA_m1G_MTases_N"/>
</dbReference>
<dbReference type="GO" id="GO:0006396">
    <property type="term" value="P:RNA processing"/>
    <property type="evidence" value="ECO:0007669"/>
    <property type="project" value="InterPro"/>
</dbReference>
<evidence type="ECO:0000313" key="6">
    <source>
        <dbReference type="Proteomes" id="UP000005778"/>
    </source>
</evidence>
<evidence type="ECO:0000256" key="1">
    <source>
        <dbReference type="ARBA" id="ARBA00022603"/>
    </source>
</evidence>
<dbReference type="OrthoDB" id="9785673at2"/>
<dbReference type="GO" id="GO:0005829">
    <property type="term" value="C:cytosol"/>
    <property type="evidence" value="ECO:0007669"/>
    <property type="project" value="TreeGrafter"/>
</dbReference>
<dbReference type="GO" id="GO:0003723">
    <property type="term" value="F:RNA binding"/>
    <property type="evidence" value="ECO:0007669"/>
    <property type="project" value="InterPro"/>
</dbReference>
<dbReference type="Gene3D" id="3.30.1330.30">
    <property type="match status" value="1"/>
</dbReference>
<proteinExistence type="predicted"/>
<dbReference type="GO" id="GO:0032259">
    <property type="term" value="P:methylation"/>
    <property type="evidence" value="ECO:0007669"/>
    <property type="project" value="UniProtKB-KW"/>
</dbReference>
<dbReference type="AlphaFoldDB" id="I5B3Y8"/>
<sequence length="276" mass="29547">MAGKSASPGRRRKPRGQGGKSEPRNPGDKEILYGYHSVFEALKAGRRKFESIMVYENRSDKRLQAVADLAGEKQVAVQTLSGEELDRLAGFGRHQGIAARVSSFPVQSVSALLKLIEGRTEPFFILILESIEDPQNTGALIRTALCAGVDYIVMPKDRCALPSAGVSRSSAGAMEHAPIFLAINLSILIHDLKKYGAWVSGLDAGGDKGLFDADLTGNLALVVGGEHTGLRPGVIKACDFILSIPMETRITSLNASVAGGIAMFEARRQRLGINFG</sequence>
<dbReference type="InterPro" id="IPR013123">
    <property type="entry name" value="SpoU_subst-bd"/>
</dbReference>
<dbReference type="HOGENOM" id="CLU_021322_0_1_7"/>
<keyword evidence="1 5" id="KW-0489">Methyltransferase</keyword>
<dbReference type="STRING" id="879212.DespoDRAFT_02336"/>
<dbReference type="Gene3D" id="3.40.1280.10">
    <property type="match status" value="1"/>
</dbReference>
<dbReference type="InterPro" id="IPR029028">
    <property type="entry name" value="Alpha/beta_knot_MTases"/>
</dbReference>
<dbReference type="SUPFAM" id="SSF55315">
    <property type="entry name" value="L30e-like"/>
    <property type="match status" value="1"/>
</dbReference>
<dbReference type="eggNOG" id="COG0566">
    <property type="taxonomic scope" value="Bacteria"/>
</dbReference>
<dbReference type="CDD" id="cd18103">
    <property type="entry name" value="SpoU-like_RlmB"/>
    <property type="match status" value="1"/>
</dbReference>
<dbReference type="SUPFAM" id="SSF75217">
    <property type="entry name" value="alpha/beta knot"/>
    <property type="match status" value="1"/>
</dbReference>
<evidence type="ECO:0000256" key="2">
    <source>
        <dbReference type="ARBA" id="ARBA00022679"/>
    </source>
</evidence>
<evidence type="ECO:0000256" key="3">
    <source>
        <dbReference type="SAM" id="MobiDB-lite"/>
    </source>
</evidence>
<dbReference type="RefSeq" id="WP_004073674.1">
    <property type="nucleotide sequence ID" value="NZ_CM001488.1"/>
</dbReference>